<reference evidence="2 3" key="1">
    <citation type="submission" date="2024-11" db="EMBL/GenBank/DDBJ databases">
        <title>First Report of Moraxella oculi in Brazil in an Infectious Bovine Keratoconjunctivitis Outbreak.</title>
        <authorList>
            <person name="Carvalho C.V."/>
            <person name="Domingues R."/>
            <person name="Coutinho C."/>
            <person name="Honorio N.T.B.S."/>
            <person name="Faza D.R.L.R."/>
            <person name="Carvalho W.A."/>
            <person name="Machado A.B.F."/>
            <person name="Martins M.F."/>
            <person name="Gaspar E.B."/>
        </authorList>
    </citation>
    <scope>NUCLEOTIDE SEQUENCE [LARGE SCALE GENOMIC DNA]</scope>
    <source>
        <strain evidence="2 3">2117LE</strain>
    </source>
</reference>
<evidence type="ECO:0008006" key="4">
    <source>
        <dbReference type="Google" id="ProtNLM"/>
    </source>
</evidence>
<keyword evidence="1" id="KW-1133">Transmembrane helix</keyword>
<feature type="transmembrane region" description="Helical" evidence="1">
    <location>
        <begin position="39"/>
        <end position="58"/>
    </location>
</feature>
<dbReference type="EMBL" id="JBJJXE010000003">
    <property type="protein sequence ID" value="MFL1732000.1"/>
    <property type="molecule type" value="Genomic_DNA"/>
</dbReference>
<evidence type="ECO:0000313" key="2">
    <source>
        <dbReference type="EMBL" id="MFL1732000.1"/>
    </source>
</evidence>
<name>A0ABW8U9R2_9GAMM</name>
<protein>
    <recommendedName>
        <fullName evidence="4">Preprotein translocase subunit SecA</fullName>
    </recommendedName>
</protein>
<sequence length="367" mass="41503">MQHTSQPKNLSIPQAHEIPDDVVPLYGGDHDDKPNRPKIIYDIIMLGLLMIDLLLMFIDGVMMSTMTGYVSAWLGADDILAVYHTQHHTAVATISGAFTLFWVAELTTRWVLAIVNHTYHRWFFFPFMHWYETLACFPALRALRLLRAGIIIKRLHKVGIKIIPKRWINSGKFYYGVLLEELSDRVILTATDNIRTQIKRSKKHDKLIQDTLNKNRPAIEQAVLELLRSELTPRLQNAFNHAAGEQLSKNIGIAVEQALIDTPEIGKYLKLIPVAGSLIENQIATIGKRIGVNVATSVNAHLFDQETLDGLMMQIAHGIASIDINRPALQQLVANITEDALDAFEQQIKAQQWKHTEQIKVAVSEHH</sequence>
<gene>
    <name evidence="2" type="ORF">ACJHVH_03170</name>
</gene>
<accession>A0ABW8U9R2</accession>
<dbReference type="Proteomes" id="UP001624684">
    <property type="component" value="Unassembled WGS sequence"/>
</dbReference>
<keyword evidence="3" id="KW-1185">Reference proteome</keyword>
<evidence type="ECO:0000256" key="1">
    <source>
        <dbReference type="SAM" id="Phobius"/>
    </source>
</evidence>
<proteinExistence type="predicted"/>
<keyword evidence="1" id="KW-0472">Membrane</keyword>
<keyword evidence="1" id="KW-0812">Transmembrane</keyword>
<comment type="caution">
    <text evidence="2">The sequence shown here is derived from an EMBL/GenBank/DDBJ whole genome shotgun (WGS) entry which is preliminary data.</text>
</comment>
<dbReference type="RefSeq" id="WP_407068733.1">
    <property type="nucleotide sequence ID" value="NZ_JBJJXE010000003.1"/>
</dbReference>
<organism evidence="2 3">
    <name type="scientific">Moraxella oculi</name>
    <dbReference type="NCBI Taxonomy" id="2940516"/>
    <lineage>
        <taxon>Bacteria</taxon>
        <taxon>Pseudomonadati</taxon>
        <taxon>Pseudomonadota</taxon>
        <taxon>Gammaproteobacteria</taxon>
        <taxon>Moraxellales</taxon>
        <taxon>Moraxellaceae</taxon>
        <taxon>Moraxella</taxon>
    </lineage>
</organism>
<evidence type="ECO:0000313" key="3">
    <source>
        <dbReference type="Proteomes" id="UP001624684"/>
    </source>
</evidence>